<organism evidence="1 2">
    <name type="scientific">Parthenolecanium corni</name>
    <dbReference type="NCBI Taxonomy" id="536013"/>
    <lineage>
        <taxon>Eukaryota</taxon>
        <taxon>Metazoa</taxon>
        <taxon>Ecdysozoa</taxon>
        <taxon>Arthropoda</taxon>
        <taxon>Hexapoda</taxon>
        <taxon>Insecta</taxon>
        <taxon>Pterygota</taxon>
        <taxon>Neoptera</taxon>
        <taxon>Paraneoptera</taxon>
        <taxon>Hemiptera</taxon>
        <taxon>Sternorrhyncha</taxon>
        <taxon>Coccoidea</taxon>
        <taxon>Coccidae</taxon>
        <taxon>Parthenolecanium</taxon>
    </lineage>
</organism>
<proteinExistence type="predicted"/>
<dbReference type="AlphaFoldDB" id="A0AAN9TNB2"/>
<gene>
    <name evidence="1" type="ORF">V9T40_013195</name>
</gene>
<keyword evidence="2" id="KW-1185">Reference proteome</keyword>
<evidence type="ECO:0000313" key="1">
    <source>
        <dbReference type="EMBL" id="KAK7595370.1"/>
    </source>
</evidence>
<dbReference type="Proteomes" id="UP001367676">
    <property type="component" value="Unassembled WGS sequence"/>
</dbReference>
<comment type="caution">
    <text evidence="1">The sequence shown here is derived from an EMBL/GenBank/DDBJ whole genome shotgun (WGS) entry which is preliminary data.</text>
</comment>
<protein>
    <submittedName>
        <fullName evidence="1">Uncharacterized protein</fullName>
    </submittedName>
</protein>
<dbReference type="EMBL" id="JBBCAQ010000018">
    <property type="protein sequence ID" value="KAK7595370.1"/>
    <property type="molecule type" value="Genomic_DNA"/>
</dbReference>
<evidence type="ECO:0000313" key="2">
    <source>
        <dbReference type="Proteomes" id="UP001367676"/>
    </source>
</evidence>
<accession>A0AAN9TNB2</accession>
<name>A0AAN9TNB2_9HEMI</name>
<reference evidence="1 2" key="1">
    <citation type="submission" date="2024-03" db="EMBL/GenBank/DDBJ databases">
        <title>Adaptation during the transition from Ophiocordyceps entomopathogen to insect associate is accompanied by gene loss and intensified selection.</title>
        <authorList>
            <person name="Ward C.M."/>
            <person name="Onetto C.A."/>
            <person name="Borneman A.R."/>
        </authorList>
    </citation>
    <scope>NUCLEOTIDE SEQUENCE [LARGE SCALE GENOMIC DNA]</scope>
    <source>
        <strain evidence="1">AWRI1</strain>
        <tissue evidence="1">Single Adult Female</tissue>
    </source>
</reference>
<sequence length="99" mass="10688">MAILYMTLPGPRVDYLKILNGPSSINEETKPNANGLIDATAEKGFGANNDADSQDAMEAAIKREASTPGANERCECDEALRSERVAAPNTRQTRKPLKP</sequence>